<name>A0A158BQE2_9BURK</name>
<dbReference type="OrthoDB" id="580874at2"/>
<dbReference type="EMBL" id="FCOI02000016">
    <property type="protein sequence ID" value="SAK72305.1"/>
    <property type="molecule type" value="Genomic_DNA"/>
</dbReference>
<reference evidence="5" key="1">
    <citation type="submission" date="2016-01" db="EMBL/GenBank/DDBJ databases">
        <authorList>
            <person name="Peeters Charlotte."/>
        </authorList>
    </citation>
    <scope>NUCLEOTIDE SEQUENCE [LARGE SCALE GENOMIC DNA]</scope>
</reference>
<dbReference type="Gene3D" id="3.30.420.40">
    <property type="match status" value="2"/>
</dbReference>
<dbReference type="PROSITE" id="PS00329">
    <property type="entry name" value="HSP70_2"/>
    <property type="match status" value="1"/>
</dbReference>
<dbReference type="GO" id="GO:0005524">
    <property type="term" value="F:ATP binding"/>
    <property type="evidence" value="ECO:0007669"/>
    <property type="project" value="UniProtKB-KW"/>
</dbReference>
<dbReference type="AlphaFoldDB" id="A0A158BQE2"/>
<dbReference type="InterPro" id="IPR021030">
    <property type="entry name" value="DUF3731"/>
</dbReference>
<evidence type="ECO:0000256" key="2">
    <source>
        <dbReference type="ARBA" id="ARBA00022741"/>
    </source>
</evidence>
<dbReference type="PANTHER" id="PTHR42749:SF1">
    <property type="entry name" value="CELL SHAPE-DETERMINING PROTEIN MREB"/>
    <property type="match status" value="1"/>
</dbReference>
<proteinExistence type="inferred from homology"/>
<dbReference type="Pfam" id="PF12531">
    <property type="entry name" value="DUF3731"/>
    <property type="match status" value="1"/>
</dbReference>
<evidence type="ECO:0000256" key="1">
    <source>
        <dbReference type="ARBA" id="ARBA00007381"/>
    </source>
</evidence>
<sequence>MSASKKKTARARYSVGIDLGTSNTVVAYAETGSNAIRVFEIDQLVGAGEVAALPLLPSLRYHYAPGELKSADLQLPWGEMEAPAVIGRFARTLGAQVPGRLVSSAKSWLSHAAVDRLAPILPWGAGDDIEKISPVIASASYLAHVHAAWNERFPDAPLDAQDVVLTVPASFDEGARALTLEAARMAGLEKLRLLEEPQAAFYDWLFHHRETLAEALASTRLVMIVDVGGGTTDLTLIQVAMEHGEPVLTRIGVGNHLMLGGDNMDLALAHLVERRLAGADARLSAGRLSQLVERCRAAKEHLLGENAPESTSITLLGAGAKLIGGARSADVTRDEIEKIIVDGFFPMVSASDRPGRSRGGIVEFGLPYASDPAITRHIAAFLGQHAGEARKALGVAAETLAIPDTLLLNGGVFRADPLARRIADTLSGWRGEPVNVLANGNPDVAVARGAVAYALARAGHAPKIGGGSARSFFLLLEDDANSASDVTRGVCVLPRGTEEGQAIHLADRTFALTLGAPVRFHLASSVSETAYEAGALADLGGASGDFIRLPPIATVVDPHAAGKGKARETAVQLTTSLTEVGTLEMHCIAVDDPGERWLLEFQLRREASPTTDEAASEAHPALPKAIELIDRTFGARSQDVGPKEVKRLRAQLEQTLGPRDTWDIALLRELFGALLERAKKRRRTADHERLWLNLAGYCMRPGFGHPLDDWRVEQLWTLFDQGIQYSNESQIWSEWWTLWRRAAGGLPEAAQLKLLDDMAFVLQPPGTSRYRKAAGAARAGYEDMVRLAASLERVPVERKIEVGEWLLTRLKKPSESVQSWWALGRIGARAPFYGSAHGVVPPDVAVGWLDAILALDWKKVDPAAFAAVQIARMTGDRSRDLPDDARAAVVQRLETMGAAQAWIAMVRETVELDRADVGRVFGETLPAGLKLIG</sequence>
<organism evidence="4 5">
    <name type="scientific">Caballeronia temeraria</name>
    <dbReference type="NCBI Taxonomy" id="1777137"/>
    <lineage>
        <taxon>Bacteria</taxon>
        <taxon>Pseudomonadati</taxon>
        <taxon>Pseudomonadota</taxon>
        <taxon>Betaproteobacteria</taxon>
        <taxon>Burkholderiales</taxon>
        <taxon>Burkholderiaceae</taxon>
        <taxon>Caballeronia</taxon>
    </lineage>
</organism>
<dbReference type="PANTHER" id="PTHR42749">
    <property type="entry name" value="CELL SHAPE-DETERMINING PROTEIN MREB"/>
    <property type="match status" value="1"/>
</dbReference>
<gene>
    <name evidence="4" type="ORF">AWB76_04537</name>
</gene>
<evidence type="ECO:0000313" key="5">
    <source>
        <dbReference type="Proteomes" id="UP000054624"/>
    </source>
</evidence>
<dbReference type="InterPro" id="IPR043129">
    <property type="entry name" value="ATPase_NBD"/>
</dbReference>
<dbReference type="PRINTS" id="PR00301">
    <property type="entry name" value="HEATSHOCK70"/>
</dbReference>
<dbReference type="STRING" id="1777137.AWB76_04537"/>
<keyword evidence="5" id="KW-1185">Reference proteome</keyword>
<dbReference type="InterPro" id="IPR013126">
    <property type="entry name" value="Hsp_70_fam"/>
</dbReference>
<keyword evidence="2" id="KW-0547">Nucleotide-binding</keyword>
<dbReference type="GO" id="GO:0140662">
    <property type="term" value="F:ATP-dependent protein folding chaperone"/>
    <property type="evidence" value="ECO:0007669"/>
    <property type="project" value="InterPro"/>
</dbReference>
<evidence type="ECO:0000313" key="4">
    <source>
        <dbReference type="EMBL" id="SAK72305.1"/>
    </source>
</evidence>
<dbReference type="CDD" id="cd10170">
    <property type="entry name" value="ASKHA_NBD_HSP70"/>
    <property type="match status" value="1"/>
</dbReference>
<protein>
    <submittedName>
        <fullName evidence="4">Chaperone heat-shock protein</fullName>
    </submittedName>
</protein>
<accession>A0A158BQE2</accession>
<dbReference type="InterPro" id="IPR018181">
    <property type="entry name" value="Heat_shock_70_CS"/>
</dbReference>
<dbReference type="RefSeq" id="WP_061162305.1">
    <property type="nucleotide sequence ID" value="NZ_FCOI02000016.1"/>
</dbReference>
<dbReference type="SUPFAM" id="SSF53067">
    <property type="entry name" value="Actin-like ATPase domain"/>
    <property type="match status" value="2"/>
</dbReference>
<dbReference type="Proteomes" id="UP000054624">
    <property type="component" value="Unassembled WGS sequence"/>
</dbReference>
<comment type="similarity">
    <text evidence="1">Belongs to the heat shock protein 70 family.</text>
</comment>
<evidence type="ECO:0000256" key="3">
    <source>
        <dbReference type="ARBA" id="ARBA00022840"/>
    </source>
</evidence>
<dbReference type="Pfam" id="PF00012">
    <property type="entry name" value="HSP70"/>
    <property type="match status" value="1"/>
</dbReference>
<keyword evidence="3" id="KW-0067">ATP-binding</keyword>